<evidence type="ECO:0000313" key="2">
    <source>
        <dbReference type="EMBL" id="RHL03741.1"/>
    </source>
</evidence>
<proteinExistence type="predicted"/>
<reference evidence="3 4" key="1">
    <citation type="submission" date="2018-08" db="EMBL/GenBank/DDBJ databases">
        <title>A genome reference for cultivated species of the human gut microbiota.</title>
        <authorList>
            <person name="Zou Y."/>
            <person name="Xue W."/>
            <person name="Luo G."/>
        </authorList>
    </citation>
    <scope>NUCLEOTIDE SEQUENCE [LARGE SCALE GENOMIC DNA]</scope>
    <source>
        <strain evidence="2 3">AF39-14AC</strain>
        <strain evidence="1 4">AM44-1AT</strain>
    </source>
</reference>
<dbReference type="Gene3D" id="3.40.50.300">
    <property type="entry name" value="P-loop containing nucleotide triphosphate hydrolases"/>
    <property type="match status" value="1"/>
</dbReference>
<dbReference type="EMBL" id="QSFB01000031">
    <property type="protein sequence ID" value="RHA09384.1"/>
    <property type="molecule type" value="Genomic_DNA"/>
</dbReference>
<dbReference type="SUPFAM" id="SSF53795">
    <property type="entry name" value="PEP carboxykinase-like"/>
    <property type="match status" value="1"/>
</dbReference>
<evidence type="ECO:0000313" key="3">
    <source>
        <dbReference type="Proteomes" id="UP000286181"/>
    </source>
</evidence>
<dbReference type="AlphaFoldDB" id="A0A415I7X4"/>
<dbReference type="InterPro" id="IPR027417">
    <property type="entry name" value="P-loop_NTPase"/>
</dbReference>
<dbReference type="Proteomes" id="UP000286341">
    <property type="component" value="Unassembled WGS sequence"/>
</dbReference>
<gene>
    <name evidence="2" type="ORF">DW038_10285</name>
    <name evidence="1" type="ORF">DW948_14205</name>
</gene>
<sequence length="324" mass="37942">MNLLIHFIEFDIIFCIEDNIVEKVYEFWKNCLDICYIDFNIEVKDAWTIYAKKVPEGDENHFWDFEEKIIVNYYSCPHDLTEHNAFLRECITKIALYSGILWVHASAFRIREKVVLVLGEKNAGKTTWVLNAVINLNAEFIGNDQLPLFLCEGKLSTVGWRPDVKIRSSSLEVLGINDKGIVQADRHYLQLNGALEVDIEGLSAKNGYSIEKIDCWNSKIHTCFMETVNVDNIIYIGKIREGNNISYFWKKVFEDDRENLLPHYLCDWCENMNYWTERIGNIRIASNARKNEMKIYNHLKKIPVKILDSRMSIEGINKFLIYDM</sequence>
<evidence type="ECO:0000313" key="1">
    <source>
        <dbReference type="EMBL" id="RHA09384.1"/>
    </source>
</evidence>
<comment type="caution">
    <text evidence="2">The sequence shown here is derived from an EMBL/GenBank/DDBJ whole genome shotgun (WGS) entry which is preliminary data.</text>
</comment>
<protein>
    <submittedName>
        <fullName evidence="2">Uncharacterized protein</fullName>
    </submittedName>
</protein>
<accession>A0A415I7X4</accession>
<dbReference type="EMBL" id="QROF01000008">
    <property type="protein sequence ID" value="RHL03741.1"/>
    <property type="molecule type" value="Genomic_DNA"/>
</dbReference>
<evidence type="ECO:0000313" key="4">
    <source>
        <dbReference type="Proteomes" id="UP000286341"/>
    </source>
</evidence>
<dbReference type="Proteomes" id="UP000286181">
    <property type="component" value="Unassembled WGS sequence"/>
</dbReference>
<name>A0A415I7X4_9FIRM</name>
<organism evidence="2 3">
    <name type="scientific">Agathobacter rectalis</name>
    <dbReference type="NCBI Taxonomy" id="39491"/>
    <lineage>
        <taxon>Bacteria</taxon>
        <taxon>Bacillati</taxon>
        <taxon>Bacillota</taxon>
        <taxon>Clostridia</taxon>
        <taxon>Lachnospirales</taxon>
        <taxon>Lachnospiraceae</taxon>
        <taxon>Agathobacter</taxon>
    </lineage>
</organism>
<dbReference type="RefSeq" id="WP_118342999.1">
    <property type="nucleotide sequence ID" value="NZ_QROF01000008.1"/>
</dbReference>